<evidence type="ECO:0000313" key="3">
    <source>
        <dbReference type="Proteomes" id="UP001344888"/>
    </source>
</evidence>
<feature type="transmembrane region" description="Helical" evidence="1">
    <location>
        <begin position="295"/>
        <end position="313"/>
    </location>
</feature>
<dbReference type="Proteomes" id="UP001344888">
    <property type="component" value="Unassembled WGS sequence"/>
</dbReference>
<feature type="transmembrane region" description="Helical" evidence="1">
    <location>
        <begin position="35"/>
        <end position="55"/>
    </location>
</feature>
<dbReference type="AlphaFoldDB" id="A0AAW9NW60"/>
<accession>A0AAW9NW60</accession>
<dbReference type="EMBL" id="JARSFG010000035">
    <property type="protein sequence ID" value="MEC1180568.1"/>
    <property type="molecule type" value="Genomic_DNA"/>
</dbReference>
<feature type="transmembrane region" description="Helical" evidence="1">
    <location>
        <begin position="207"/>
        <end position="224"/>
    </location>
</feature>
<evidence type="ECO:0000256" key="1">
    <source>
        <dbReference type="SAM" id="Phobius"/>
    </source>
</evidence>
<evidence type="ECO:0000313" key="2">
    <source>
        <dbReference type="EMBL" id="MEC1180568.1"/>
    </source>
</evidence>
<name>A0AAW9NW60_9BACL</name>
<organism evidence="2 3">
    <name type="scientific">Metasolibacillus meyeri</name>
    <dbReference type="NCBI Taxonomy" id="1071052"/>
    <lineage>
        <taxon>Bacteria</taxon>
        <taxon>Bacillati</taxon>
        <taxon>Bacillota</taxon>
        <taxon>Bacilli</taxon>
        <taxon>Bacillales</taxon>
        <taxon>Caryophanaceae</taxon>
        <taxon>Metasolibacillus</taxon>
    </lineage>
</organism>
<feature type="transmembrane region" description="Helical" evidence="1">
    <location>
        <begin position="245"/>
        <end position="275"/>
    </location>
</feature>
<reference evidence="2 3" key="1">
    <citation type="submission" date="2023-03" db="EMBL/GenBank/DDBJ databases">
        <title>Bacillus Genome Sequencing.</title>
        <authorList>
            <person name="Dunlap C."/>
        </authorList>
    </citation>
    <scope>NUCLEOTIDE SEQUENCE [LARGE SCALE GENOMIC DNA]</scope>
    <source>
        <strain evidence="2 3">B-59205</strain>
    </source>
</reference>
<comment type="caution">
    <text evidence="2">The sequence shown here is derived from an EMBL/GenBank/DDBJ whole genome shotgun (WGS) entry which is preliminary data.</text>
</comment>
<proteinExistence type="predicted"/>
<sequence>MKLDERLQQITRVEWDEKERLRQKERIMAKQKQPLFVPQFAMAAIACILLLLYLIEVKPAEQPQQQAQLTDELVKLTVLMTDKPERNLNLNSSSYVHKKMITDQRLLEQFQHIITAPTVVEQAWDGQLIYQGNLYQLLLTFRNDQQLYLKFANSSVPGTSSDIFELYDVYGQKKYVFTNGTDDGIELMMLLRQIYYETKPSASWKKYGWGLLLVFMVIDALFISKNRYNRDEDGNKKSLHWSWRILYTIIFTTSFAVSFFYLGTAHAGICIGGMIITIILQEYLEVKKGIKQANWLWAVMTIFYAVAVVALIMI</sequence>
<keyword evidence="1" id="KW-0812">Transmembrane</keyword>
<keyword evidence="3" id="KW-1185">Reference proteome</keyword>
<keyword evidence="1" id="KW-1133">Transmembrane helix</keyword>
<protein>
    <submittedName>
        <fullName evidence="2">Uncharacterized protein</fullName>
    </submittedName>
</protein>
<keyword evidence="1" id="KW-0472">Membrane</keyword>
<gene>
    <name evidence="2" type="ORF">P9B03_19075</name>
</gene>
<dbReference type="RefSeq" id="WP_326125094.1">
    <property type="nucleotide sequence ID" value="NZ_JARSFG010000035.1"/>
</dbReference>